<dbReference type="RefSeq" id="WP_142544164.1">
    <property type="nucleotide sequence ID" value="NZ_SADY01000003.1"/>
</dbReference>
<reference evidence="1 2" key="1">
    <citation type="submission" date="2018-03" db="EMBL/GenBank/DDBJ databases">
        <title>Aerobic endospore-forming bacteria genome sequencing and assembly.</title>
        <authorList>
            <person name="Cavalcante D.A."/>
            <person name="Driks A."/>
            <person name="Putonti C."/>
            <person name="De-Souza M.T."/>
        </authorList>
    </citation>
    <scope>NUCLEOTIDE SEQUENCE [LARGE SCALE GENOMIC DNA]</scope>
    <source>
        <strain evidence="1 2">SDF0028</strain>
    </source>
</reference>
<comment type="caution">
    <text evidence="1">The sequence shown here is derived from an EMBL/GenBank/DDBJ whole genome shotgun (WGS) entry which is preliminary data.</text>
</comment>
<gene>
    <name evidence="1" type="ORF">C7Y44_12575</name>
</gene>
<proteinExistence type="predicted"/>
<dbReference type="EMBL" id="SADY01000003">
    <property type="protein sequence ID" value="TQR45120.1"/>
    <property type="molecule type" value="Genomic_DNA"/>
</dbReference>
<name>A0ABY3AR40_PAEPP</name>
<accession>A0ABY3AR40</accession>
<organism evidence="1 2">
    <name type="scientific">Paenibacillus popilliae</name>
    <name type="common">Bacillus popilliae</name>
    <dbReference type="NCBI Taxonomy" id="78057"/>
    <lineage>
        <taxon>Bacteria</taxon>
        <taxon>Bacillati</taxon>
        <taxon>Bacillota</taxon>
        <taxon>Bacilli</taxon>
        <taxon>Bacillales</taxon>
        <taxon>Paenibacillaceae</taxon>
        <taxon>Paenibacillus</taxon>
    </lineage>
</organism>
<evidence type="ECO:0000313" key="1">
    <source>
        <dbReference type="EMBL" id="TQR45120.1"/>
    </source>
</evidence>
<dbReference type="Proteomes" id="UP000316208">
    <property type="component" value="Unassembled WGS sequence"/>
</dbReference>
<keyword evidence="2" id="KW-1185">Reference proteome</keyword>
<protein>
    <submittedName>
        <fullName evidence="1">Uncharacterized protein</fullName>
    </submittedName>
</protein>
<sequence length="66" mass="7126">MEVVYGNEEKEHKPYIISVEDQEGNNLFGVGVLTGVQELRMEGDTFCCTTCCGKGGGAAQAKKIEL</sequence>
<evidence type="ECO:0000313" key="2">
    <source>
        <dbReference type="Proteomes" id="UP000316208"/>
    </source>
</evidence>